<evidence type="ECO:0000256" key="5">
    <source>
        <dbReference type="ARBA" id="ARBA00022989"/>
    </source>
</evidence>
<comment type="subcellular location">
    <subcellularLocation>
        <location evidence="1">Cell membrane</location>
        <topology evidence="1">Multi-pass membrane protein</topology>
    </subcellularLocation>
</comment>
<feature type="transmembrane region" description="Helical" evidence="8">
    <location>
        <begin position="446"/>
        <end position="464"/>
    </location>
</feature>
<dbReference type="Proteomes" id="UP000275910">
    <property type="component" value="Unassembled WGS sequence"/>
</dbReference>
<keyword evidence="6 8" id="KW-0472">Membrane</keyword>
<reference evidence="9 10" key="1">
    <citation type="submission" date="2018-10" db="EMBL/GenBank/DDBJ databases">
        <title>The genome of Lysobacter enzymogenes OH11.</title>
        <authorList>
            <person name="Liu F."/>
            <person name="Zhao Y."/>
            <person name="Qian G."/>
            <person name="Chen Y."/>
            <person name="Xu H."/>
        </authorList>
    </citation>
    <scope>NUCLEOTIDE SEQUENCE [LARGE SCALE GENOMIC DNA]</scope>
    <source>
        <strain evidence="9 10">OH11</strain>
    </source>
</reference>
<comment type="similarity">
    <text evidence="7">Belongs to the glycosyltransferase 87 family.</text>
</comment>
<keyword evidence="3" id="KW-0808">Transferase</keyword>
<sequence>MNANTATPSTKLSAERALAAALALGLAWPMLATVVAGVGLGARAGGLPFALSLALAALPLALLWHPLARRLPAQWDGRRRGHGLAFALLALAALLAIARLLGVALYMADAGQPQYSAFWFDPFYIGHSCYSAYWQAAELAREGAANLYDVALYTGSVDHFKLDEFMYLPQFVLLPELGLLLGGDFYSLRAVWFGVEAAIVLAGLWALAAYIGQGAGRRAWLLMPLVMVSSPIVVTLQVGNFQLAAISLSVLAMIQFERGRNVAGGAMLGFAIFKLFPGLLGIYLLATKRWRAAIWTFAFSVLYSLVALAWFGKAPFEAFLHYQAPRIASGDAWAFLEIPGLEWVSALNQSVPGAVLKAKALGIDGMTRAVMGAVSWVWTALAIALTLVAAARNASMTRLERAAVWVAVLGLATMRSPFLPDHSGLIAPMWLWSLIAAAALPSARNLVLLALAWLACTAVMPVGGVELPELHARILLASAIQAVALGLCVWAVLRKPRALRAGAGKGAGGWSNDDSAAAAAAGKESFFLNTKVVSDAA</sequence>
<dbReference type="EMBL" id="RCTY01000001">
    <property type="protein sequence ID" value="ROU09314.1"/>
    <property type="molecule type" value="Genomic_DNA"/>
</dbReference>
<feature type="transmembrane region" description="Helical" evidence="8">
    <location>
        <begin position="84"/>
        <end position="108"/>
    </location>
</feature>
<keyword evidence="5 8" id="KW-1133">Transmembrane helix</keyword>
<dbReference type="RefSeq" id="WP_123645536.1">
    <property type="nucleotide sequence ID" value="NZ_RCTY01000001.1"/>
</dbReference>
<dbReference type="Pfam" id="PF09594">
    <property type="entry name" value="GT87"/>
    <property type="match status" value="1"/>
</dbReference>
<dbReference type="GO" id="GO:0005886">
    <property type="term" value="C:plasma membrane"/>
    <property type="evidence" value="ECO:0007669"/>
    <property type="project" value="UniProtKB-SubCell"/>
</dbReference>
<feature type="transmembrane region" description="Helical" evidence="8">
    <location>
        <begin position="46"/>
        <end position="64"/>
    </location>
</feature>
<evidence type="ECO:0000256" key="2">
    <source>
        <dbReference type="ARBA" id="ARBA00022475"/>
    </source>
</evidence>
<evidence type="ECO:0000256" key="7">
    <source>
        <dbReference type="ARBA" id="ARBA00024033"/>
    </source>
</evidence>
<comment type="caution">
    <text evidence="9">The sequence shown here is derived from an EMBL/GenBank/DDBJ whole genome shotgun (WGS) entry which is preliminary data.</text>
</comment>
<evidence type="ECO:0000256" key="3">
    <source>
        <dbReference type="ARBA" id="ARBA00022679"/>
    </source>
</evidence>
<evidence type="ECO:0000256" key="1">
    <source>
        <dbReference type="ARBA" id="ARBA00004651"/>
    </source>
</evidence>
<evidence type="ECO:0000256" key="4">
    <source>
        <dbReference type="ARBA" id="ARBA00022692"/>
    </source>
</evidence>
<accession>A0A3N2RPF7</accession>
<keyword evidence="4 8" id="KW-0812">Transmembrane</keyword>
<dbReference type="InterPro" id="IPR018584">
    <property type="entry name" value="GT87"/>
</dbReference>
<protein>
    <submittedName>
        <fullName evidence="9">DUF2029 domain-containing protein</fullName>
    </submittedName>
</protein>
<organism evidence="9 10">
    <name type="scientific">Lysobacter enzymogenes</name>
    <dbReference type="NCBI Taxonomy" id="69"/>
    <lineage>
        <taxon>Bacteria</taxon>
        <taxon>Pseudomonadati</taxon>
        <taxon>Pseudomonadota</taxon>
        <taxon>Gammaproteobacteria</taxon>
        <taxon>Lysobacterales</taxon>
        <taxon>Lysobacteraceae</taxon>
        <taxon>Lysobacter</taxon>
    </lineage>
</organism>
<feature type="transmembrane region" description="Helical" evidence="8">
    <location>
        <begin position="369"/>
        <end position="390"/>
    </location>
</feature>
<name>A0A3N2RPF7_LYSEN</name>
<proteinExistence type="inferred from homology"/>
<feature type="transmembrane region" description="Helical" evidence="8">
    <location>
        <begin position="470"/>
        <end position="493"/>
    </location>
</feature>
<evidence type="ECO:0000313" key="9">
    <source>
        <dbReference type="EMBL" id="ROU09314.1"/>
    </source>
</evidence>
<feature type="transmembrane region" description="Helical" evidence="8">
    <location>
        <begin position="262"/>
        <end position="285"/>
    </location>
</feature>
<evidence type="ECO:0000313" key="10">
    <source>
        <dbReference type="Proteomes" id="UP000275910"/>
    </source>
</evidence>
<evidence type="ECO:0000256" key="8">
    <source>
        <dbReference type="SAM" id="Phobius"/>
    </source>
</evidence>
<keyword evidence="2" id="KW-1003">Cell membrane</keyword>
<feature type="transmembrane region" description="Helical" evidence="8">
    <location>
        <begin position="190"/>
        <end position="211"/>
    </location>
</feature>
<evidence type="ECO:0000256" key="6">
    <source>
        <dbReference type="ARBA" id="ARBA00023136"/>
    </source>
</evidence>
<gene>
    <name evidence="9" type="ORF">D9T17_00320</name>
</gene>
<dbReference type="GO" id="GO:0016758">
    <property type="term" value="F:hexosyltransferase activity"/>
    <property type="evidence" value="ECO:0007669"/>
    <property type="project" value="InterPro"/>
</dbReference>
<dbReference type="AlphaFoldDB" id="A0A3N2RPF7"/>
<feature type="transmembrane region" description="Helical" evidence="8">
    <location>
        <begin position="292"/>
        <end position="312"/>
    </location>
</feature>